<dbReference type="InterPro" id="IPR005062">
    <property type="entry name" value="SAC3/GANP/THP3_conserved"/>
</dbReference>
<dbReference type="AlphaFoldDB" id="A0A8J7T9K1"/>
<evidence type="ECO:0000313" key="2">
    <source>
        <dbReference type="EMBL" id="MBN3315743.1"/>
    </source>
</evidence>
<dbReference type="Pfam" id="PF03399">
    <property type="entry name" value="SAC3_GANP"/>
    <property type="match status" value="1"/>
</dbReference>
<accession>A0A8J7T9K1</accession>
<feature type="non-terminal residue" evidence="2">
    <location>
        <position position="199"/>
    </location>
</feature>
<dbReference type="EMBL" id="JAAWVO010023810">
    <property type="protein sequence ID" value="MBN3315743.1"/>
    <property type="molecule type" value="Genomic_DNA"/>
</dbReference>
<name>A0A8J7T9K1_ATRSP</name>
<dbReference type="Proteomes" id="UP000736164">
    <property type="component" value="Unassembled WGS sequence"/>
</dbReference>
<dbReference type="InterPro" id="IPR000717">
    <property type="entry name" value="PCI_dom"/>
</dbReference>
<feature type="domain" description="PCI" evidence="1">
    <location>
        <begin position="34"/>
        <end position="199"/>
    </location>
</feature>
<comment type="caution">
    <text evidence="2">The sequence shown here is derived from an EMBL/GenBank/DDBJ whole genome shotgun (WGS) entry which is preliminary data.</text>
</comment>
<evidence type="ECO:0000259" key="1">
    <source>
        <dbReference type="PROSITE" id="PS50250"/>
    </source>
</evidence>
<dbReference type="GO" id="GO:0005634">
    <property type="term" value="C:nucleus"/>
    <property type="evidence" value="ECO:0007669"/>
    <property type="project" value="TreeGrafter"/>
</dbReference>
<reference evidence="2" key="1">
    <citation type="journal article" date="2021" name="Cell">
        <title>Tracing the genetic footprints of vertebrate landing in non-teleost ray-finned fishes.</title>
        <authorList>
            <person name="Bi X."/>
            <person name="Wang K."/>
            <person name="Yang L."/>
            <person name="Pan H."/>
            <person name="Jiang H."/>
            <person name="Wei Q."/>
            <person name="Fang M."/>
            <person name="Yu H."/>
            <person name="Zhu C."/>
            <person name="Cai Y."/>
            <person name="He Y."/>
            <person name="Gan X."/>
            <person name="Zeng H."/>
            <person name="Yu D."/>
            <person name="Zhu Y."/>
            <person name="Jiang H."/>
            <person name="Qiu Q."/>
            <person name="Yang H."/>
            <person name="Zhang Y.E."/>
            <person name="Wang W."/>
            <person name="Zhu M."/>
            <person name="He S."/>
            <person name="Zhang G."/>
        </authorList>
    </citation>
    <scope>NUCLEOTIDE SEQUENCE</scope>
    <source>
        <strain evidence="2">Allg_001</strain>
    </source>
</reference>
<dbReference type="PROSITE" id="PS50250">
    <property type="entry name" value="PCI"/>
    <property type="match status" value="1"/>
</dbReference>
<dbReference type="Gene3D" id="1.25.40.990">
    <property type="match status" value="1"/>
</dbReference>
<dbReference type="PANTHER" id="PTHR12436">
    <property type="entry name" value="80 KDA MCM3-ASSOCIATED PROTEIN"/>
    <property type="match status" value="1"/>
</dbReference>
<organism evidence="2 3">
    <name type="scientific">Atractosteus spatula</name>
    <name type="common">Alligator gar</name>
    <name type="synonym">Lepisosteus spatula</name>
    <dbReference type="NCBI Taxonomy" id="7917"/>
    <lineage>
        <taxon>Eukaryota</taxon>
        <taxon>Metazoa</taxon>
        <taxon>Chordata</taxon>
        <taxon>Craniata</taxon>
        <taxon>Vertebrata</taxon>
        <taxon>Euteleostomi</taxon>
        <taxon>Actinopterygii</taxon>
        <taxon>Neopterygii</taxon>
        <taxon>Holostei</taxon>
        <taxon>Semionotiformes</taxon>
        <taxon>Lepisosteidae</taxon>
        <taxon>Atractosteus</taxon>
    </lineage>
</organism>
<gene>
    <name evidence="2" type="primary">Leng8</name>
    <name evidence="2" type="ORF">GTO95_0012384</name>
</gene>
<feature type="non-terminal residue" evidence="2">
    <location>
        <position position="1"/>
    </location>
</feature>
<sequence>MKSIRQDLTVQGVRTDFTVEVYETHARIALEKGDHEEFNQCQTQLKALYKDCPSGNVGEFTAYRLLYYIFTKNSGDLTTELAFLTPDLRGDPCVSHALSLRTAWALGNYRRFFLLYRDAPRMGSYLIDKFLDRERRGALRAMMKTYRPSVPVDYVQSVLSFSSVQECRSFLTAVNISFLPGDPSKIDCKASASTMAAAS</sequence>
<keyword evidence="3" id="KW-1185">Reference proteome</keyword>
<dbReference type="PANTHER" id="PTHR12436:SF4">
    <property type="entry name" value="LEUKOCYTE RECEPTOR CLUSTER MEMBER 8"/>
    <property type="match status" value="1"/>
</dbReference>
<protein>
    <submittedName>
        <fullName evidence="2">LENG8 protein</fullName>
    </submittedName>
</protein>
<dbReference type="InterPro" id="IPR045107">
    <property type="entry name" value="SAC3/GANP/THP3"/>
</dbReference>
<proteinExistence type="predicted"/>
<evidence type="ECO:0000313" key="3">
    <source>
        <dbReference type="Proteomes" id="UP000736164"/>
    </source>
</evidence>